<evidence type="ECO:0000256" key="1">
    <source>
        <dbReference type="SAM" id="MobiDB-lite"/>
    </source>
</evidence>
<name>A0A7G6BR74_9VIRU</name>
<accession>A0A7G6BR74</accession>
<keyword evidence="3" id="KW-1185">Reference proteome</keyword>
<dbReference type="RefSeq" id="YP_010802881.1">
    <property type="nucleotide sequence ID" value="NC_077066.1"/>
</dbReference>
<organism evidence="2 3">
    <name type="scientific">Tilapia parvovirus</name>
    <dbReference type="NCBI Taxonomy" id="2660749"/>
    <lineage>
        <taxon>Viruses</taxon>
        <taxon>Monodnaviria</taxon>
        <taxon>Shotokuvirae</taxon>
        <taxon>Cossaviricota</taxon>
        <taxon>Quintoviricetes</taxon>
        <taxon>Piccovirales</taxon>
        <taxon>Parvoviridae</taxon>
        <taxon>Hamaparvovirinae</taxon>
        <taxon>Chaphamaparvovirus</taxon>
        <taxon>Chaphamaparvovirus perciform1</taxon>
    </lineage>
</organism>
<dbReference type="KEGG" id="vg:80541692"/>
<dbReference type="Proteomes" id="UP001162002">
    <property type="component" value="Segment"/>
</dbReference>
<evidence type="ECO:0000313" key="3">
    <source>
        <dbReference type="Proteomes" id="UP001162002"/>
    </source>
</evidence>
<sequence>MTAQAQQQVIAQLGPVIGGAVAPFLPPIVDAGADKLQSFLGSAAESLSGATTESLPAQAASQVANAPTREDLSAAPAPQLSTTQDPVPSTDPAIPETEFRSGTLENWFLDTPSNEEIAEQFSGEDGPEVLNYLRARNTLFFWLHSSDLSLNLRYQGPQEWVGKLLPP</sequence>
<dbReference type="EMBL" id="MT393593">
    <property type="protein sequence ID" value="QNB17828.1"/>
    <property type="molecule type" value="Genomic_DNA"/>
</dbReference>
<feature type="region of interest" description="Disordered" evidence="1">
    <location>
        <begin position="47"/>
        <end position="97"/>
    </location>
</feature>
<proteinExistence type="predicted"/>
<dbReference type="GeneID" id="80541692"/>
<feature type="compositionally biased region" description="Polar residues" evidence="1">
    <location>
        <begin position="48"/>
        <end position="65"/>
    </location>
</feature>
<protein>
    <submittedName>
        <fullName evidence="2">NP</fullName>
    </submittedName>
</protein>
<reference evidence="2 3" key="1">
    <citation type="submission" date="2020-04" db="EMBL/GenBank/DDBJ databases">
        <title>Determination of a novel parvovirus pathogen associated with massive mortality in adult tilapia.</title>
        <authorList>
            <person name="Liu W."/>
            <person name="Zhang Y."/>
            <person name="Ma J."/>
            <person name="Jiang N."/>
            <person name="Fan Y."/>
            <person name="Zhou Y."/>
            <person name="Zeng L."/>
        </authorList>
    </citation>
    <scope>NUCLEOTIDE SEQUENCE [LARGE SCALE GENOMIC DNA]</scope>
    <source>
        <strain evidence="2 3">TiPVC20160912</strain>
    </source>
</reference>
<evidence type="ECO:0000313" key="2">
    <source>
        <dbReference type="EMBL" id="QNB17828.1"/>
    </source>
</evidence>